<dbReference type="InterPro" id="IPR011008">
    <property type="entry name" value="Dimeric_a/b-barrel"/>
</dbReference>
<dbReference type="Proteomes" id="UP000533476">
    <property type="component" value="Unassembled WGS sequence"/>
</dbReference>
<dbReference type="InterPro" id="IPR011661">
    <property type="entry name" value="S_Oase_red"/>
</dbReference>
<dbReference type="NCBIfam" id="NF047630">
    <property type="entry name" value="SulOxRed"/>
    <property type="match status" value="1"/>
</dbReference>
<dbReference type="RefSeq" id="WP_169103312.1">
    <property type="nucleotide sequence ID" value="NZ_JABBVZ010000243.1"/>
</dbReference>
<dbReference type="SUPFAM" id="SSF54909">
    <property type="entry name" value="Dimeric alpha+beta barrel"/>
    <property type="match status" value="1"/>
</dbReference>
<evidence type="ECO:0000313" key="2">
    <source>
        <dbReference type="Proteomes" id="UP000533476"/>
    </source>
</evidence>
<dbReference type="Pfam" id="PF07682">
    <property type="entry name" value="SOR"/>
    <property type="match status" value="1"/>
</dbReference>
<dbReference type="AlphaFoldDB" id="A0A7Y0L8X0"/>
<organism evidence="1 2">
    <name type="scientific">Sulfobacillus harzensis</name>
    <dbReference type="NCBI Taxonomy" id="2729629"/>
    <lineage>
        <taxon>Bacteria</taxon>
        <taxon>Bacillati</taxon>
        <taxon>Bacillota</taxon>
        <taxon>Clostridia</taxon>
        <taxon>Eubacteriales</taxon>
        <taxon>Clostridiales Family XVII. Incertae Sedis</taxon>
        <taxon>Sulfobacillus</taxon>
    </lineage>
</organism>
<accession>A0A7Y0L8X0</accession>
<evidence type="ECO:0000313" key="1">
    <source>
        <dbReference type="EMBL" id="NMP25117.1"/>
    </source>
</evidence>
<comment type="caution">
    <text evidence="1">The sequence shown here is derived from an EMBL/GenBank/DDBJ whole genome shotgun (WGS) entry which is preliminary data.</text>
</comment>
<dbReference type="EMBL" id="JABBVZ010000243">
    <property type="protein sequence ID" value="NMP25117.1"/>
    <property type="molecule type" value="Genomic_DNA"/>
</dbReference>
<protein>
    <submittedName>
        <fullName evidence="1">Sulfur oxidation protein</fullName>
    </submittedName>
</protein>
<sequence>MPTPYIALNKARVYNAESSYEKFTTVGPKVCMVTANHEGFVGFQNHVQIGVFPMGGRYGGAKMDMHETLNPIGLAQYTMWKHWEDHDAMHYDNFDAIFRLCSQCLDMVVEGPWEPIYEIVAHDLPENVAMTDVPASLGAAWATGQPMPAVSLPYGQRIIAASEHTTVPGREQEFEQAIVDVMTAFKRVPGFLGYMVLKQIGASAIGSLQLVPDGIHQALQTRGDYPPRIKDGNFQTPQAHQTPQEYLVHMEWADMNSAMMGISRVVINHQMRRIHDRVLATLLKGPYVTLWNPLMEDTSWREYLHS</sequence>
<name>A0A7Y0L8X0_9FIRM</name>
<reference evidence="1 2" key="1">
    <citation type="submission" date="2020-04" db="EMBL/GenBank/DDBJ databases">
        <authorList>
            <person name="Zhang R."/>
            <person name="Schippers A."/>
        </authorList>
    </citation>
    <scope>NUCLEOTIDE SEQUENCE [LARGE SCALE GENOMIC DNA]</scope>
    <source>
        <strain evidence="1 2">DSM 109850</strain>
    </source>
</reference>
<gene>
    <name evidence="1" type="ORF">HIJ39_22740</name>
</gene>
<proteinExistence type="predicted"/>
<keyword evidence="2" id="KW-1185">Reference proteome</keyword>